<sequence>MYSKACQFCRESVLLALKTFKAVLNLCKEGRLADEALLLLRKMLEFDLGTETNEIGLIDFYLDMVKYVSMIKGFCDVGRLEEACSLFKVRRGHGCVPNVLAYSTLLDGICWFGNGRGWGCNPNVLTYTSLMQDLCKKCRTMDAFAVLDRMEALVCSPNRVTLCGTLLKALCMEGHLEEAYKLIDGVVVGGSVSYSDCYSSLVVCLITIKNIESFSFFFPLILIVVADTIVSFME</sequence>
<gene>
    <name evidence="5" type="ORF">P3X46_016494</name>
</gene>
<reference evidence="5" key="1">
    <citation type="journal article" date="2023" name="Plant Biotechnol. J.">
        <title>Chromosome-level wild Hevea brasiliensis genome provides new tools for genomic-assisted breeding and valuable loci to elevate rubber yield.</title>
        <authorList>
            <person name="Cheng H."/>
            <person name="Song X."/>
            <person name="Hu Y."/>
            <person name="Wu T."/>
            <person name="Yang Q."/>
            <person name="An Z."/>
            <person name="Feng S."/>
            <person name="Deng Z."/>
            <person name="Wu W."/>
            <person name="Zeng X."/>
            <person name="Tu M."/>
            <person name="Wang X."/>
            <person name="Huang H."/>
        </authorList>
    </citation>
    <scope>NUCLEOTIDE SEQUENCE</scope>
    <source>
        <strain evidence="5">MT/VB/25A 57/8</strain>
    </source>
</reference>
<feature type="repeat" description="PPR" evidence="3">
    <location>
        <begin position="63"/>
        <end position="97"/>
    </location>
</feature>
<comment type="similarity">
    <text evidence="1">Belongs to the PPR family. P subfamily.</text>
</comment>
<evidence type="ECO:0000256" key="3">
    <source>
        <dbReference type="PROSITE-ProRule" id="PRU00708"/>
    </source>
</evidence>
<dbReference type="PANTHER" id="PTHR47941">
    <property type="entry name" value="PENTATRICOPEPTIDE REPEAT-CONTAINING PROTEIN 3, MITOCHONDRIAL"/>
    <property type="match status" value="1"/>
</dbReference>
<dbReference type="Proteomes" id="UP001174677">
    <property type="component" value="Chromosome 9"/>
</dbReference>
<evidence type="ECO:0000313" key="5">
    <source>
        <dbReference type="EMBL" id="KAJ9173347.1"/>
    </source>
</evidence>
<dbReference type="InterPro" id="IPR002885">
    <property type="entry name" value="PPR_rpt"/>
</dbReference>
<organism evidence="5 6">
    <name type="scientific">Hevea brasiliensis</name>
    <name type="common">Para rubber tree</name>
    <name type="synonym">Siphonia brasiliensis</name>
    <dbReference type="NCBI Taxonomy" id="3981"/>
    <lineage>
        <taxon>Eukaryota</taxon>
        <taxon>Viridiplantae</taxon>
        <taxon>Streptophyta</taxon>
        <taxon>Embryophyta</taxon>
        <taxon>Tracheophyta</taxon>
        <taxon>Spermatophyta</taxon>
        <taxon>Magnoliopsida</taxon>
        <taxon>eudicotyledons</taxon>
        <taxon>Gunneridae</taxon>
        <taxon>Pentapetalae</taxon>
        <taxon>rosids</taxon>
        <taxon>fabids</taxon>
        <taxon>Malpighiales</taxon>
        <taxon>Euphorbiaceae</taxon>
        <taxon>Crotonoideae</taxon>
        <taxon>Micrandreae</taxon>
        <taxon>Hevea</taxon>
    </lineage>
</organism>
<dbReference type="EMBL" id="JARPOI010000009">
    <property type="protein sequence ID" value="KAJ9173347.1"/>
    <property type="molecule type" value="Genomic_DNA"/>
</dbReference>
<keyword evidence="4" id="KW-1133">Transmembrane helix</keyword>
<dbReference type="PROSITE" id="PS51375">
    <property type="entry name" value="PPR"/>
    <property type="match status" value="2"/>
</dbReference>
<dbReference type="NCBIfam" id="TIGR00756">
    <property type="entry name" value="PPR"/>
    <property type="match status" value="2"/>
</dbReference>
<evidence type="ECO:0000256" key="4">
    <source>
        <dbReference type="SAM" id="Phobius"/>
    </source>
</evidence>
<feature type="repeat" description="PPR" evidence="3">
    <location>
        <begin position="123"/>
        <end position="157"/>
    </location>
</feature>
<evidence type="ECO:0008006" key="7">
    <source>
        <dbReference type="Google" id="ProtNLM"/>
    </source>
</evidence>
<dbReference type="Gene3D" id="1.25.40.10">
    <property type="entry name" value="Tetratricopeptide repeat domain"/>
    <property type="match status" value="2"/>
</dbReference>
<dbReference type="InterPro" id="IPR011990">
    <property type="entry name" value="TPR-like_helical_dom_sf"/>
</dbReference>
<dbReference type="Pfam" id="PF13041">
    <property type="entry name" value="PPR_2"/>
    <property type="match status" value="1"/>
</dbReference>
<keyword evidence="4" id="KW-0472">Membrane</keyword>
<keyword evidence="2" id="KW-0677">Repeat</keyword>
<keyword evidence="4" id="KW-0812">Transmembrane</keyword>
<dbReference type="Pfam" id="PF01535">
    <property type="entry name" value="PPR"/>
    <property type="match status" value="2"/>
</dbReference>
<name>A0ABQ9LZB9_HEVBR</name>
<keyword evidence="6" id="KW-1185">Reference proteome</keyword>
<evidence type="ECO:0000256" key="2">
    <source>
        <dbReference type="ARBA" id="ARBA00022737"/>
    </source>
</evidence>
<proteinExistence type="inferred from homology"/>
<accession>A0ABQ9LZB9</accession>
<evidence type="ECO:0000256" key="1">
    <source>
        <dbReference type="ARBA" id="ARBA00007626"/>
    </source>
</evidence>
<dbReference type="Pfam" id="PF12854">
    <property type="entry name" value="PPR_1"/>
    <property type="match status" value="1"/>
</dbReference>
<feature type="transmembrane region" description="Helical" evidence="4">
    <location>
        <begin position="214"/>
        <end position="233"/>
    </location>
</feature>
<evidence type="ECO:0000313" key="6">
    <source>
        <dbReference type="Proteomes" id="UP001174677"/>
    </source>
</evidence>
<protein>
    <recommendedName>
        <fullName evidence="7">Pentacotripeptide-repeat region of PRORP domain-containing protein</fullName>
    </recommendedName>
</protein>
<comment type="caution">
    <text evidence="5">The sequence shown here is derived from an EMBL/GenBank/DDBJ whole genome shotgun (WGS) entry which is preliminary data.</text>
</comment>